<protein>
    <submittedName>
        <fullName evidence="1">Uncharacterized protein</fullName>
    </submittedName>
</protein>
<gene>
    <name evidence="1" type="ORF">GcC1_072017</name>
</gene>
<dbReference type="AlphaFoldDB" id="A0A420IP95"/>
<dbReference type="Proteomes" id="UP000285405">
    <property type="component" value="Unassembled WGS sequence"/>
</dbReference>
<reference evidence="1 2" key="1">
    <citation type="journal article" date="2018" name="BMC Genomics">
        <title>Comparative genome analyses reveal sequence features reflecting distinct modes of host-adaptation between dicot and monocot powdery mildew.</title>
        <authorList>
            <person name="Wu Y."/>
            <person name="Ma X."/>
            <person name="Pan Z."/>
            <person name="Kale S.D."/>
            <person name="Song Y."/>
            <person name="King H."/>
            <person name="Zhang Q."/>
            <person name="Presley C."/>
            <person name="Deng X."/>
            <person name="Wei C.I."/>
            <person name="Xiao S."/>
        </authorList>
    </citation>
    <scope>NUCLEOTIDE SEQUENCE [LARGE SCALE GENOMIC DNA]</scope>
    <source>
        <strain evidence="1">UCSC1</strain>
    </source>
</reference>
<evidence type="ECO:0000313" key="1">
    <source>
        <dbReference type="EMBL" id="RKF76379.1"/>
    </source>
</evidence>
<evidence type="ECO:0000313" key="2">
    <source>
        <dbReference type="Proteomes" id="UP000285405"/>
    </source>
</evidence>
<feature type="non-terminal residue" evidence="1">
    <location>
        <position position="60"/>
    </location>
</feature>
<name>A0A420IP95_9PEZI</name>
<organism evidence="1 2">
    <name type="scientific">Golovinomyces cichoracearum</name>
    <dbReference type="NCBI Taxonomy" id="62708"/>
    <lineage>
        <taxon>Eukaryota</taxon>
        <taxon>Fungi</taxon>
        <taxon>Dikarya</taxon>
        <taxon>Ascomycota</taxon>
        <taxon>Pezizomycotina</taxon>
        <taxon>Leotiomycetes</taxon>
        <taxon>Erysiphales</taxon>
        <taxon>Erysiphaceae</taxon>
        <taxon>Golovinomyces</taxon>
    </lineage>
</organism>
<dbReference type="EMBL" id="MCBR01007222">
    <property type="protein sequence ID" value="RKF76379.1"/>
    <property type="molecule type" value="Genomic_DNA"/>
</dbReference>
<comment type="caution">
    <text evidence="1">The sequence shown here is derived from an EMBL/GenBank/DDBJ whole genome shotgun (WGS) entry which is preliminary data.</text>
</comment>
<sequence>MKLIEKDSVKLSPPRERKMIGIEKTEAVQNSSYFFSDFLGSGHRNKGINNPFYPGSDGLL</sequence>
<proteinExistence type="predicted"/>
<accession>A0A420IP95</accession>